<gene>
    <name evidence="2" type="ORF">DIU77_017835</name>
    <name evidence="3" type="ORF">DIU77_15305</name>
</gene>
<dbReference type="SUPFAM" id="SSF54593">
    <property type="entry name" value="Glyoxalase/Bleomycin resistance protein/Dihydroxybiphenyl dioxygenase"/>
    <property type="match status" value="1"/>
</dbReference>
<dbReference type="EMBL" id="QGUI02000351">
    <property type="protein sequence ID" value="MFO7194106.1"/>
    <property type="molecule type" value="Genomic_DNA"/>
</dbReference>
<dbReference type="PANTHER" id="PTHR35908:SF1">
    <property type="entry name" value="CONSERVED PROTEIN"/>
    <property type="match status" value="1"/>
</dbReference>
<evidence type="ECO:0000313" key="2">
    <source>
        <dbReference type="EMBL" id="MFO7194106.1"/>
    </source>
</evidence>
<reference evidence="2 4" key="3">
    <citation type="journal article" date="2021" name="BMC Genomics">
        <title>Genome-resolved metagenome and metatranscriptome analyses of thermophilic composting reveal key bacterial players and their metabolic interactions.</title>
        <authorList>
            <person name="Braga L.P.P."/>
            <person name="Pereira R.V."/>
            <person name="Martins L.F."/>
            <person name="Moura L.M.S."/>
            <person name="Sanchez F.B."/>
            <person name="Patane J.S.L."/>
            <person name="da Silva A.M."/>
            <person name="Setubal J.C."/>
        </authorList>
    </citation>
    <scope>NUCLEOTIDE SEQUENCE [LARGE SCALE GENOMIC DNA]</scope>
    <source>
        <strain evidence="2">ZC4RG45</strain>
    </source>
</reference>
<dbReference type="PROSITE" id="PS51819">
    <property type="entry name" value="VOC"/>
    <property type="match status" value="1"/>
</dbReference>
<organism evidence="3">
    <name type="scientific">Thermocrispum agreste</name>
    <dbReference type="NCBI Taxonomy" id="37925"/>
    <lineage>
        <taxon>Bacteria</taxon>
        <taxon>Bacillati</taxon>
        <taxon>Actinomycetota</taxon>
        <taxon>Actinomycetes</taxon>
        <taxon>Pseudonocardiales</taxon>
        <taxon>Pseudonocardiaceae</taxon>
        <taxon>Thermocrispum</taxon>
    </lineage>
</organism>
<protein>
    <submittedName>
        <fullName evidence="3">VOC family protein</fullName>
    </submittedName>
</protein>
<dbReference type="CDD" id="cd06587">
    <property type="entry name" value="VOC"/>
    <property type="match status" value="1"/>
</dbReference>
<feature type="domain" description="VOC" evidence="1">
    <location>
        <begin position="5"/>
        <end position="129"/>
    </location>
</feature>
<evidence type="ECO:0000259" key="1">
    <source>
        <dbReference type="PROSITE" id="PS51819"/>
    </source>
</evidence>
<reference evidence="3" key="1">
    <citation type="submission" date="2018-05" db="EMBL/GenBank/DDBJ databases">
        <authorList>
            <person name="Lanie J.A."/>
            <person name="Ng W.-L."/>
            <person name="Kazmierczak K.M."/>
            <person name="Andrzejewski T.M."/>
            <person name="Davidsen T.M."/>
            <person name="Wayne K.J."/>
            <person name="Tettelin H."/>
            <person name="Glass J.I."/>
            <person name="Rusch D."/>
            <person name="Podicherti R."/>
            <person name="Tsui H.-C.T."/>
            <person name="Winkler M.E."/>
        </authorList>
    </citation>
    <scope>NUCLEOTIDE SEQUENCE</scope>
    <source>
        <strain evidence="3">ZC4RG45</strain>
    </source>
</reference>
<dbReference type="STRING" id="1111738.GCA_000427905_03160"/>
<reference evidence="2" key="4">
    <citation type="submission" date="2023-08" db="EMBL/GenBank/DDBJ databases">
        <authorList>
            <person name="Guima S.E.S."/>
            <person name="Martins L.F."/>
            <person name="Silva A.M."/>
            <person name="Setubal J.C."/>
        </authorList>
    </citation>
    <scope>NUCLEOTIDE SEQUENCE</scope>
    <source>
        <strain evidence="2">ZC4RG45</strain>
    </source>
</reference>
<dbReference type="EMBL" id="QGUI01000659">
    <property type="protein sequence ID" value="PZM93302.1"/>
    <property type="molecule type" value="Genomic_DNA"/>
</dbReference>
<dbReference type="PANTHER" id="PTHR35908">
    <property type="entry name" value="HYPOTHETICAL FUSION PROTEIN"/>
    <property type="match status" value="1"/>
</dbReference>
<dbReference type="InterPro" id="IPR029068">
    <property type="entry name" value="Glyas_Bleomycin-R_OHBP_Dase"/>
</dbReference>
<dbReference type="AlphaFoldDB" id="A0A2W4J2E4"/>
<accession>A0A2W4J2E4</accession>
<reference evidence="2" key="2">
    <citation type="submission" date="2018-05" db="EMBL/GenBank/DDBJ databases">
        <authorList>
            <person name="Moura L."/>
            <person name="Setubal J.C."/>
        </authorList>
    </citation>
    <scope>NUCLEOTIDE SEQUENCE</scope>
    <source>
        <strain evidence="2">ZC4RG45</strain>
    </source>
</reference>
<comment type="caution">
    <text evidence="3">The sequence shown here is derived from an EMBL/GenBank/DDBJ whole genome shotgun (WGS) entry which is preliminary data.</text>
</comment>
<evidence type="ECO:0000313" key="4">
    <source>
        <dbReference type="Proteomes" id="UP000249324"/>
    </source>
</evidence>
<sequence length="129" mass="14338">MPDITVSCVALDCPDPYALAQFYGELLGWSISAEDQPGDRWVTLVNPDGGVDICFQQDPEYQPPTWPSNERAQMLHLDFDVTDLETVQERALRLGARMLDDTPKTFRVFADPAGHPFCLCFDSTANGQG</sequence>
<dbReference type="Proteomes" id="UP000249324">
    <property type="component" value="Unassembled WGS sequence"/>
</dbReference>
<dbReference type="InterPro" id="IPR041581">
    <property type="entry name" value="Glyoxalase_6"/>
</dbReference>
<name>A0A2W4J2E4_9PSEU</name>
<dbReference type="InterPro" id="IPR037523">
    <property type="entry name" value="VOC_core"/>
</dbReference>
<proteinExistence type="predicted"/>
<dbReference type="Gene3D" id="3.10.180.10">
    <property type="entry name" value="2,3-Dihydroxybiphenyl 1,2-Dioxygenase, domain 1"/>
    <property type="match status" value="1"/>
</dbReference>
<dbReference type="Pfam" id="PF18029">
    <property type="entry name" value="Glyoxalase_6"/>
    <property type="match status" value="1"/>
</dbReference>
<evidence type="ECO:0000313" key="3">
    <source>
        <dbReference type="EMBL" id="PZM93302.1"/>
    </source>
</evidence>